<evidence type="ECO:0000313" key="4">
    <source>
        <dbReference type="EMBL" id="CAF0877686.1"/>
    </source>
</evidence>
<reference evidence="4" key="1">
    <citation type="submission" date="2021-02" db="EMBL/GenBank/DDBJ databases">
        <authorList>
            <person name="Nowell W R."/>
        </authorList>
    </citation>
    <scope>NUCLEOTIDE SEQUENCE</scope>
</reference>
<dbReference type="SUPFAM" id="SSF56399">
    <property type="entry name" value="ADP-ribosylation"/>
    <property type="match status" value="1"/>
</dbReference>
<dbReference type="AlphaFoldDB" id="A0A813XYM6"/>
<evidence type="ECO:0008006" key="6">
    <source>
        <dbReference type="Google" id="ProtNLM"/>
    </source>
</evidence>
<organism evidence="4 5">
    <name type="scientific">Rotaria sordida</name>
    <dbReference type="NCBI Taxonomy" id="392033"/>
    <lineage>
        <taxon>Eukaryota</taxon>
        <taxon>Metazoa</taxon>
        <taxon>Spiralia</taxon>
        <taxon>Gnathifera</taxon>
        <taxon>Rotifera</taxon>
        <taxon>Eurotatoria</taxon>
        <taxon>Bdelloidea</taxon>
        <taxon>Philodinida</taxon>
        <taxon>Philodinidae</taxon>
        <taxon>Rotaria</taxon>
    </lineage>
</organism>
<protein>
    <recommendedName>
        <fullName evidence="6">Kinesin light chain</fullName>
    </recommendedName>
</protein>
<dbReference type="EMBL" id="CAJNOU010000127">
    <property type="protein sequence ID" value="CAF0877686.1"/>
    <property type="molecule type" value="Genomic_DNA"/>
</dbReference>
<evidence type="ECO:0000256" key="2">
    <source>
        <dbReference type="ARBA" id="ARBA00022803"/>
    </source>
</evidence>
<evidence type="ECO:0000256" key="1">
    <source>
        <dbReference type="ARBA" id="ARBA00022737"/>
    </source>
</evidence>
<evidence type="ECO:0000256" key="3">
    <source>
        <dbReference type="PROSITE-ProRule" id="PRU00339"/>
    </source>
</evidence>
<proteinExistence type="predicted"/>
<dbReference type="PANTHER" id="PTHR45641">
    <property type="entry name" value="TETRATRICOPEPTIDE REPEAT PROTEIN (AFU_ORTHOLOGUE AFUA_6G03870)"/>
    <property type="match status" value="1"/>
</dbReference>
<accession>A0A813XYM6</accession>
<dbReference type="Proteomes" id="UP000663889">
    <property type="component" value="Unassembled WGS sequence"/>
</dbReference>
<comment type="caution">
    <text evidence="4">The sequence shown here is derived from an EMBL/GenBank/DDBJ whole genome shotgun (WGS) entry which is preliminary data.</text>
</comment>
<feature type="repeat" description="TPR" evidence="3">
    <location>
        <begin position="511"/>
        <end position="544"/>
    </location>
</feature>
<keyword evidence="2 3" id="KW-0802">TPR repeat</keyword>
<dbReference type="Gene3D" id="1.25.40.10">
    <property type="entry name" value="Tetratricopeptide repeat domain"/>
    <property type="match status" value="1"/>
</dbReference>
<dbReference type="SMART" id="SM00028">
    <property type="entry name" value="TPR"/>
    <property type="match status" value="2"/>
</dbReference>
<dbReference type="Pfam" id="PF13424">
    <property type="entry name" value="TPR_12"/>
    <property type="match status" value="1"/>
</dbReference>
<evidence type="ECO:0000313" key="5">
    <source>
        <dbReference type="Proteomes" id="UP000663889"/>
    </source>
</evidence>
<dbReference type="SUPFAM" id="SSF48452">
    <property type="entry name" value="TPR-like"/>
    <property type="match status" value="1"/>
</dbReference>
<name>A0A813XYM6_9BILA</name>
<dbReference type="InterPro" id="IPR019734">
    <property type="entry name" value="TPR_rpt"/>
</dbReference>
<dbReference type="InterPro" id="IPR011990">
    <property type="entry name" value="TPR-like_helical_dom_sf"/>
</dbReference>
<sequence>MGCSSSKNVTPYVLSKHLSSNYEEFMSMTKTLLQTTRFLESCLIIWLYDETSNKFENEIKHLQKLVYGLKTFNNVDACITFINKIQDEKVFLIISGTYQTLECFYHLPQLEKLYIFDSFEKINDTRHQTLKYNIIQNINSLYKQLQEDIQLCEIDFIPINVVSALTQDISFSSKLTKEQASFLFGQMIKEIASRLKFESSSRDVLIDFCRMHYMNNDEELSMINEFAKNYRPNKALWWLTNRCFISKILNRVQRTCEIDIIYKFGFLIKQANIQLNRLYEENASLMKTISVVYRGKTMSNVEFNTTIKNNNDGFLSFNNFLITTSNKKVAIDFIDRRLAIHPDIIGIIFEINIDQTLFNEKHPFALLKDTDMNKDEICFYMNTVFRIESIEQITYGVMVIWLVKLKLVNDNDQQLLHILAPTRNPELHTNQGYFLGKLLIDMEKYRRAEQVLYGLMEDPSFRSQPRRLVRLHNGLADIYTCKNEYIKALNHYRQALQISLTYLPSDHPDLASIYKAIGDNHLNQKDNIHALENYEKAIELLEKDTPQTNFAIVADLQICVNRTKQLIESNE</sequence>
<gene>
    <name evidence="4" type="ORF">SEV965_LOCUS4454</name>
</gene>
<dbReference type="PROSITE" id="PS50005">
    <property type="entry name" value="TPR"/>
    <property type="match status" value="1"/>
</dbReference>
<keyword evidence="1" id="KW-0677">Repeat</keyword>